<name>A0AAD9VF13_ACRCE</name>
<proteinExistence type="predicted"/>
<comment type="caution">
    <text evidence="2">The sequence shown here is derived from an EMBL/GenBank/DDBJ whole genome shotgun (WGS) entry which is preliminary data.</text>
</comment>
<dbReference type="EMBL" id="JARQWQ010000005">
    <property type="protein sequence ID" value="KAK2571592.1"/>
    <property type="molecule type" value="Genomic_DNA"/>
</dbReference>
<sequence length="293" mass="31784">MAVYTSGPLKSLALVVLSILARLSMADAADDCVPNIGTSGPLMSVTLVVRTWEQRSSNFHFDDPDLTSTETFQILKDSRSSKVGGANVRFYGKELCVAVTKVKEIERRDGSIDRSSSCQKSCFGVGGGARLQFYEGTFGSISSSNPPCCLSGSIKTYEFSIPAPPTTPPPSYTCVTCSAADDCSTQSSTDTCHSGEKCFTLKLQKKETSEVATVKGCSHQLRYWGKNLDCDYQCKNNVRLWPDEPGHHYSVCVSCCSGNKCNGQKVTSGARSSESKFFAMVITLFFTVHILII</sequence>
<dbReference type="CDD" id="cd00117">
    <property type="entry name" value="TFP"/>
    <property type="match status" value="1"/>
</dbReference>
<evidence type="ECO:0000313" key="2">
    <source>
        <dbReference type="EMBL" id="KAK2571592.1"/>
    </source>
</evidence>
<feature type="chain" id="PRO_5041998724" evidence="1">
    <location>
        <begin position="29"/>
        <end position="293"/>
    </location>
</feature>
<feature type="signal peptide" evidence="1">
    <location>
        <begin position="1"/>
        <end position="28"/>
    </location>
</feature>
<evidence type="ECO:0000256" key="1">
    <source>
        <dbReference type="SAM" id="SignalP"/>
    </source>
</evidence>
<reference evidence="2" key="1">
    <citation type="journal article" date="2023" name="G3 (Bethesda)">
        <title>Whole genome assembly and annotation of the endangered Caribbean coral Acropora cervicornis.</title>
        <authorList>
            <person name="Selwyn J.D."/>
            <person name="Vollmer S.V."/>
        </authorList>
    </citation>
    <scope>NUCLEOTIDE SEQUENCE</scope>
    <source>
        <strain evidence="2">K2</strain>
    </source>
</reference>
<evidence type="ECO:0000313" key="3">
    <source>
        <dbReference type="Proteomes" id="UP001249851"/>
    </source>
</evidence>
<reference evidence="2" key="2">
    <citation type="journal article" date="2023" name="Science">
        <title>Genomic signatures of disease resistance in endangered staghorn corals.</title>
        <authorList>
            <person name="Vollmer S.V."/>
            <person name="Selwyn J.D."/>
            <person name="Despard B.A."/>
            <person name="Roesel C.L."/>
        </authorList>
    </citation>
    <scope>NUCLEOTIDE SEQUENCE</scope>
    <source>
        <strain evidence="2">K2</strain>
    </source>
</reference>
<gene>
    <name evidence="2" type="ORF">P5673_002953</name>
</gene>
<dbReference type="Proteomes" id="UP001249851">
    <property type="component" value="Unassembled WGS sequence"/>
</dbReference>
<keyword evidence="1" id="KW-0732">Signal</keyword>
<organism evidence="2 3">
    <name type="scientific">Acropora cervicornis</name>
    <name type="common">Staghorn coral</name>
    <dbReference type="NCBI Taxonomy" id="6130"/>
    <lineage>
        <taxon>Eukaryota</taxon>
        <taxon>Metazoa</taxon>
        <taxon>Cnidaria</taxon>
        <taxon>Anthozoa</taxon>
        <taxon>Hexacorallia</taxon>
        <taxon>Scleractinia</taxon>
        <taxon>Astrocoeniina</taxon>
        <taxon>Acroporidae</taxon>
        <taxon>Acropora</taxon>
    </lineage>
</organism>
<protein>
    <submittedName>
        <fullName evidence="2">Uncharacterized protein</fullName>
    </submittedName>
</protein>
<dbReference type="AlphaFoldDB" id="A0AAD9VF13"/>
<keyword evidence="3" id="KW-1185">Reference proteome</keyword>
<accession>A0AAD9VF13</accession>